<reference evidence="2 3" key="1">
    <citation type="submission" date="2015-07" db="EMBL/GenBank/DDBJ databases">
        <title>Emmonsia species relationships and genome sequence.</title>
        <authorList>
            <person name="Cuomo C.A."/>
            <person name="Schwartz I.S."/>
            <person name="Kenyon C."/>
            <person name="de Hoog G.S."/>
            <person name="Govender N.P."/>
            <person name="Botha A."/>
            <person name="Moreno L."/>
            <person name="de Vries M."/>
            <person name="Munoz J.F."/>
            <person name="Stielow J.B."/>
        </authorList>
    </citation>
    <scope>NUCLEOTIDE SEQUENCE [LARGE SCALE GENOMIC DNA]</scope>
    <source>
        <strain evidence="2 3">CBS 136260</strain>
    </source>
</reference>
<protein>
    <recommendedName>
        <fullName evidence="4">Geranylgeranyl pyrophosphate synthetase</fullName>
    </recommendedName>
</protein>
<evidence type="ECO:0000313" key="3">
    <source>
        <dbReference type="Proteomes" id="UP000091918"/>
    </source>
</evidence>
<accession>A0A1B7P2L2</accession>
<dbReference type="STRING" id="1658172.A0A1B7P2L2"/>
<evidence type="ECO:0000313" key="2">
    <source>
        <dbReference type="EMBL" id="OAX83228.1"/>
    </source>
</evidence>
<feature type="compositionally biased region" description="Basic and acidic residues" evidence="1">
    <location>
        <begin position="647"/>
        <end position="661"/>
    </location>
</feature>
<sequence>MPYHIKNYLNSRRLAACDDLSIFCRARHAPTSNYLQESGVVQIGCHKEFATRRIVVMERCCLQSASFNDDAYQNSRDIAPGPQRPRDRGVNHRTGLRPPHLQFAVPGSPPLWSPPSGPQQLKKDSGLIYIAQNAARHPDSPLEPLFRALYIANPSFDISSINVVTDRNNIRKLLSFINTGLSRKGLETFAINIEVTKDTALFCRMESEVQEVIGPHEFRGYGHEFEKKYTTTQVSESTGHHRIISYHFGEMAFIVRHETDGYVDTASSELSSNTPKGKHDCLSSMLGSLSLSPSASTASRLTIKQEGQVVPLESTLEIKTRVFQKPLQFEEVAPQLWVSHTPKLVRAYHQRGRFQSPEVEDVAADVRRWEEYHQRDLRKLAALIDKMVSEVKRCGGNAIARYNDRMDKLVIWKVNCTKKLPDDLYSRWDDRGDLKPPSTDGKKTQSEAVKASLKTAIRIGDIDYDIEVSKIPYLEAFVKFQSKAQPKSTEFGHGPIPLFAEALKGVESGYRQCLRCLPPDLSQHRMLIETYDFLGIDILDRQAIHEIFDDLKSCKSEYELEYKRYRVVKGDKSKARDTAFKLLYLILFGEFKDETKDSAKIFNAVLFLVSHPGTFKWRTRTVIRTAYEERFVVSTKQRARLDQWVKGEDAKRAADEDRDITTEEELDWYGSDSSSF</sequence>
<dbReference type="PANTHER" id="PTHR35179:SF2">
    <property type="entry name" value="START DOMAIN-CONTAINING PROTEIN"/>
    <property type="match status" value="1"/>
</dbReference>
<gene>
    <name evidence="2" type="ORF">ACJ72_02406</name>
</gene>
<comment type="caution">
    <text evidence="2">The sequence shown here is derived from an EMBL/GenBank/DDBJ whole genome shotgun (WGS) entry which is preliminary data.</text>
</comment>
<dbReference type="OrthoDB" id="5393654at2759"/>
<dbReference type="Proteomes" id="UP000091918">
    <property type="component" value="Unassembled WGS sequence"/>
</dbReference>
<dbReference type="AlphaFoldDB" id="A0A1B7P2L2"/>
<evidence type="ECO:0000256" key="1">
    <source>
        <dbReference type="SAM" id="MobiDB-lite"/>
    </source>
</evidence>
<keyword evidence="3" id="KW-1185">Reference proteome</keyword>
<name>A0A1B7P2L2_9EURO</name>
<proteinExistence type="predicted"/>
<feature type="region of interest" description="Disordered" evidence="1">
    <location>
        <begin position="647"/>
        <end position="676"/>
    </location>
</feature>
<feature type="region of interest" description="Disordered" evidence="1">
    <location>
        <begin position="72"/>
        <end position="99"/>
    </location>
</feature>
<evidence type="ECO:0008006" key="4">
    <source>
        <dbReference type="Google" id="ProtNLM"/>
    </source>
</evidence>
<organism evidence="2 3">
    <name type="scientific">Emergomyces africanus</name>
    <dbReference type="NCBI Taxonomy" id="1955775"/>
    <lineage>
        <taxon>Eukaryota</taxon>
        <taxon>Fungi</taxon>
        <taxon>Dikarya</taxon>
        <taxon>Ascomycota</taxon>
        <taxon>Pezizomycotina</taxon>
        <taxon>Eurotiomycetes</taxon>
        <taxon>Eurotiomycetidae</taxon>
        <taxon>Onygenales</taxon>
        <taxon>Ajellomycetaceae</taxon>
        <taxon>Emergomyces</taxon>
    </lineage>
</organism>
<dbReference type="PANTHER" id="PTHR35179">
    <property type="entry name" value="PROTEIN CBG02620"/>
    <property type="match status" value="1"/>
</dbReference>
<dbReference type="EMBL" id="LGUA01000200">
    <property type="protein sequence ID" value="OAX83228.1"/>
    <property type="molecule type" value="Genomic_DNA"/>
</dbReference>